<dbReference type="Gene3D" id="1.10.10.10">
    <property type="entry name" value="Winged helix-like DNA-binding domain superfamily/Winged helix DNA-binding domain"/>
    <property type="match status" value="1"/>
</dbReference>
<dbReference type="InterPro" id="IPR036390">
    <property type="entry name" value="WH_DNA-bd_sf"/>
</dbReference>
<reference evidence="2 3" key="1">
    <citation type="submission" date="2021-04" db="EMBL/GenBank/DDBJ databases">
        <title>Genomics, taxonomy and metabolism of representatives of sulfur bacteria of the genus Thiothrix: Thiothrix fructosivorans QT, Thiothrix unzii A1T and three new species, Thiothrix subterranea sp. nov., Thiothrix litoralis sp. nov. and 'Candidatus Thiothrix anitrata' sp. nov.</title>
        <authorList>
            <person name="Ravin N.V."/>
            <person name="Smolyakov D."/>
            <person name="Rudenko T.S."/>
            <person name="Mardanov A.V."/>
            <person name="Beletsky A.V."/>
            <person name="Markov N.D."/>
            <person name="Fomenkov A.I."/>
            <person name="Roberts R.J."/>
            <person name="Karnachuk O.V."/>
            <person name="Novikov A."/>
            <person name="Grabovich M.Y."/>
        </authorList>
    </citation>
    <scope>NUCLEOTIDE SEQUENCE [LARGE SCALE GENOMIC DNA]</scope>
    <source>
        <strain evidence="2 3">AS</strain>
    </source>
</reference>
<proteinExistence type="predicted"/>
<evidence type="ECO:0000256" key="1">
    <source>
        <dbReference type="ARBA" id="ARBA00023125"/>
    </source>
</evidence>
<dbReference type="SUPFAM" id="SSF46785">
    <property type="entry name" value="Winged helix' DNA-binding domain"/>
    <property type="match status" value="1"/>
</dbReference>
<dbReference type="Proteomes" id="UP000672039">
    <property type="component" value="Chromosome"/>
</dbReference>
<organism evidence="2 3">
    <name type="scientific">Thiothrix litoralis</name>
    <dbReference type="NCBI Taxonomy" id="2891210"/>
    <lineage>
        <taxon>Bacteria</taxon>
        <taxon>Pseudomonadati</taxon>
        <taxon>Pseudomonadota</taxon>
        <taxon>Gammaproteobacteria</taxon>
        <taxon>Thiotrichales</taxon>
        <taxon>Thiotrichaceae</taxon>
        <taxon>Thiothrix</taxon>
    </lineage>
</organism>
<evidence type="ECO:0000313" key="3">
    <source>
        <dbReference type="Proteomes" id="UP000672039"/>
    </source>
</evidence>
<keyword evidence="1" id="KW-0238">DNA-binding</keyword>
<dbReference type="InterPro" id="IPR036388">
    <property type="entry name" value="WH-like_DNA-bd_sf"/>
</dbReference>
<sequence length="170" mass="18544">MKLSTKGRYAVTAMMDLAIHDHQGPVTLADISQCQGISLSYLEQLFAKLRKEGLVEGVRGPGGGYRLGRPSSQISIAEIINAVDENIDVTRCLGSKDCHGGEKCLTHQLWEDLSGRLYEFLDNLTLASFINRPEIREVSRRQDTIASRIATMFPPRPTIGAGATIVGVAC</sequence>
<evidence type="ECO:0000313" key="2">
    <source>
        <dbReference type="EMBL" id="QTR46750.1"/>
    </source>
</evidence>
<dbReference type="Pfam" id="PF02082">
    <property type="entry name" value="Rrf2"/>
    <property type="match status" value="1"/>
</dbReference>
<dbReference type="PROSITE" id="PS51197">
    <property type="entry name" value="HTH_RRF2_2"/>
    <property type="match status" value="1"/>
</dbReference>
<keyword evidence="3" id="KW-1185">Reference proteome</keyword>
<dbReference type="PANTHER" id="PTHR33221">
    <property type="entry name" value="WINGED HELIX-TURN-HELIX TRANSCRIPTIONAL REGULATOR, RRF2 FAMILY"/>
    <property type="match status" value="1"/>
</dbReference>
<dbReference type="InterPro" id="IPR000944">
    <property type="entry name" value="Tscrpt_reg_Rrf2"/>
</dbReference>
<gene>
    <name evidence="2" type="ORF">J9253_02005</name>
</gene>
<accession>A0ABX7WSW0</accession>
<dbReference type="NCBIfam" id="TIGR00738">
    <property type="entry name" value="rrf2_super"/>
    <property type="match status" value="1"/>
</dbReference>
<name>A0ABX7WSW0_9GAMM</name>
<dbReference type="EMBL" id="CP072801">
    <property type="protein sequence ID" value="QTR46750.1"/>
    <property type="molecule type" value="Genomic_DNA"/>
</dbReference>
<protein>
    <submittedName>
        <fullName evidence="2">Fe-S cluster assembly transcription factor</fullName>
    </submittedName>
</protein>
<dbReference type="RefSeq" id="WP_210223073.1">
    <property type="nucleotide sequence ID" value="NZ_CP072801.1"/>
</dbReference>
<dbReference type="PANTHER" id="PTHR33221:SF5">
    <property type="entry name" value="HTH-TYPE TRANSCRIPTIONAL REGULATOR ISCR"/>
    <property type="match status" value="1"/>
</dbReference>